<name>A0A9N9I8R7_9GLOM</name>
<dbReference type="GO" id="GO:0030915">
    <property type="term" value="C:Smc5-Smc6 complex"/>
    <property type="evidence" value="ECO:0007669"/>
    <property type="project" value="TreeGrafter"/>
</dbReference>
<keyword evidence="1 2" id="KW-0175">Coiled coil</keyword>
<gene>
    <name evidence="3" type="ORF">RFULGI_LOCUS11658</name>
</gene>
<sequence length="318" mass="37709">MTPSELLVQTQKAVGEKELIEWHETLIQFREEEKSLITSTKADNEQVENLEKRNSVLEKDIRLYELRIPFARYGVAKHLYDVEKQKRAEAHLEYQNLAKENEPANARKSELEELVSRTAKEKKRCTELYSTKKRKMEETANKLEQSNIRRDLADLKKKERTRKNRIAQLRADIAELEERTRTPPLASDDTDLRRKWDDVGRRLGELKLQLNENKFNQDEINLEANKVDREMQGIRRQLKELDDVKRRRLETIRRVDYETFRAYEWLQQNQDKLSGRVFGPVCMEINIKDMQYADAIENALGNLYQISAKVIAFIDIRM</sequence>
<dbReference type="EMBL" id="CAJVPZ010025917">
    <property type="protein sequence ID" value="CAG8724051.1"/>
    <property type="molecule type" value="Genomic_DNA"/>
</dbReference>
<comment type="caution">
    <text evidence="3">The sequence shown here is derived from an EMBL/GenBank/DDBJ whole genome shotgun (WGS) entry which is preliminary data.</text>
</comment>
<evidence type="ECO:0000313" key="3">
    <source>
        <dbReference type="EMBL" id="CAG8724051.1"/>
    </source>
</evidence>
<dbReference type="AlphaFoldDB" id="A0A9N9I8R7"/>
<dbReference type="PANTHER" id="PTHR45916">
    <property type="entry name" value="STRUCTURAL MAINTENANCE OF CHROMOSOMES PROTEIN 5"/>
    <property type="match status" value="1"/>
</dbReference>
<feature type="coiled-coil region" evidence="2">
    <location>
        <begin position="40"/>
        <end position="114"/>
    </location>
</feature>
<keyword evidence="4" id="KW-1185">Reference proteome</keyword>
<protein>
    <submittedName>
        <fullName evidence="3">738_t:CDS:1</fullName>
    </submittedName>
</protein>
<evidence type="ECO:0000256" key="1">
    <source>
        <dbReference type="ARBA" id="ARBA00023054"/>
    </source>
</evidence>
<dbReference type="OrthoDB" id="2406714at2759"/>
<reference evidence="3" key="1">
    <citation type="submission" date="2021-06" db="EMBL/GenBank/DDBJ databases">
        <authorList>
            <person name="Kallberg Y."/>
            <person name="Tangrot J."/>
            <person name="Rosling A."/>
        </authorList>
    </citation>
    <scope>NUCLEOTIDE SEQUENCE</scope>
    <source>
        <strain evidence="3">IN212</strain>
    </source>
</reference>
<dbReference type="GO" id="GO:0003697">
    <property type="term" value="F:single-stranded DNA binding"/>
    <property type="evidence" value="ECO:0007669"/>
    <property type="project" value="TreeGrafter"/>
</dbReference>
<dbReference type="GO" id="GO:0000724">
    <property type="term" value="P:double-strand break repair via homologous recombination"/>
    <property type="evidence" value="ECO:0007669"/>
    <property type="project" value="TreeGrafter"/>
</dbReference>
<dbReference type="GO" id="GO:0005634">
    <property type="term" value="C:nucleus"/>
    <property type="evidence" value="ECO:0007669"/>
    <property type="project" value="TreeGrafter"/>
</dbReference>
<dbReference type="PANTHER" id="PTHR45916:SF1">
    <property type="entry name" value="STRUCTURAL MAINTENANCE OF CHROMOSOMES PROTEIN 5"/>
    <property type="match status" value="1"/>
</dbReference>
<proteinExistence type="predicted"/>
<organism evidence="3 4">
    <name type="scientific">Racocetra fulgida</name>
    <dbReference type="NCBI Taxonomy" id="60492"/>
    <lineage>
        <taxon>Eukaryota</taxon>
        <taxon>Fungi</taxon>
        <taxon>Fungi incertae sedis</taxon>
        <taxon>Mucoromycota</taxon>
        <taxon>Glomeromycotina</taxon>
        <taxon>Glomeromycetes</taxon>
        <taxon>Diversisporales</taxon>
        <taxon>Gigasporaceae</taxon>
        <taxon>Racocetra</taxon>
    </lineage>
</organism>
<accession>A0A9N9I8R7</accession>
<evidence type="ECO:0000256" key="2">
    <source>
        <dbReference type="SAM" id="Coils"/>
    </source>
</evidence>
<evidence type="ECO:0000313" key="4">
    <source>
        <dbReference type="Proteomes" id="UP000789396"/>
    </source>
</evidence>
<feature type="coiled-coil region" evidence="2">
    <location>
        <begin position="152"/>
        <end position="179"/>
    </location>
</feature>
<dbReference type="Proteomes" id="UP000789396">
    <property type="component" value="Unassembled WGS sequence"/>
</dbReference>